<dbReference type="EMBL" id="AP025943">
    <property type="protein sequence ID" value="BDL44657.1"/>
    <property type="molecule type" value="Genomic_DNA"/>
</dbReference>
<organism evidence="3 4">
    <name type="scientific">Akkermansia biwaensis</name>
    <dbReference type="NCBI Taxonomy" id="2946555"/>
    <lineage>
        <taxon>Bacteria</taxon>
        <taxon>Pseudomonadati</taxon>
        <taxon>Verrucomicrobiota</taxon>
        <taxon>Verrucomicrobiia</taxon>
        <taxon>Verrucomicrobiales</taxon>
        <taxon>Akkermansiaceae</taxon>
        <taxon>Akkermansia</taxon>
    </lineage>
</organism>
<keyword evidence="2" id="KW-0732">Signal</keyword>
<keyword evidence="4" id="KW-1185">Reference proteome</keyword>
<gene>
    <name evidence="3" type="ORF">Abiwalacus_22310</name>
</gene>
<evidence type="ECO:0000256" key="2">
    <source>
        <dbReference type="SAM" id="SignalP"/>
    </source>
</evidence>
<evidence type="ECO:0000256" key="1">
    <source>
        <dbReference type="SAM" id="Coils"/>
    </source>
</evidence>
<name>A0ABN6QMY1_9BACT</name>
<accession>A0ABN6QMY1</accession>
<feature type="signal peptide" evidence="2">
    <location>
        <begin position="1"/>
        <end position="22"/>
    </location>
</feature>
<dbReference type="Proteomes" id="UP001062263">
    <property type="component" value="Chromosome"/>
</dbReference>
<evidence type="ECO:0000313" key="3">
    <source>
        <dbReference type="EMBL" id="BDL44657.1"/>
    </source>
</evidence>
<protein>
    <submittedName>
        <fullName evidence="3">Uncharacterized protein</fullName>
    </submittedName>
</protein>
<sequence>MRHALFTLITLCVLSLFPVCPAHDAGHDGGEVQQKAGFPEKKELDGKVPAVFQGECALEKGVWMVRMGKLNNHQLDKAVMAGLGEEHPDFSPAEGKKCAGIIPVSVPKGAEVEPGKWMVSGKRAYAVKEDTSECVARLNDLVLEYYSREIMDGIKRYIGILDRMTDMKKFAALNGELVSCCGELAQWVLVESSVGMDVYFEYIQRHQELVEQHEALESQMKEALRRWQDRFGMDVETMVDIVTGKREVRFWGIPVSFSADVLRDIVVRLRD</sequence>
<evidence type="ECO:0000313" key="4">
    <source>
        <dbReference type="Proteomes" id="UP001062263"/>
    </source>
</evidence>
<proteinExistence type="predicted"/>
<feature type="chain" id="PRO_5046648643" evidence="2">
    <location>
        <begin position="23"/>
        <end position="271"/>
    </location>
</feature>
<dbReference type="RefSeq" id="WP_215433841.1">
    <property type="nucleotide sequence ID" value="NZ_AP025943.1"/>
</dbReference>
<feature type="coiled-coil region" evidence="1">
    <location>
        <begin position="203"/>
        <end position="230"/>
    </location>
</feature>
<keyword evidence="1" id="KW-0175">Coiled coil</keyword>
<reference evidence="3" key="1">
    <citation type="submission" date="2022-06" db="EMBL/GenBank/DDBJ databases">
        <title>Akkermansia biwalacus sp. nov., an anaerobic mucin-degrading bacterium isolated from human intestine.</title>
        <authorList>
            <person name="Kobayashi Y."/>
            <person name="Inoue S."/>
            <person name="Kawahara T."/>
            <person name="Kohda N."/>
        </authorList>
    </citation>
    <scope>NUCLEOTIDE SEQUENCE</scope>
    <source>
        <strain evidence="3">WON2089</strain>
    </source>
</reference>